<dbReference type="Proteomes" id="UP000238479">
    <property type="component" value="Chromosome 6"/>
</dbReference>
<evidence type="ECO:0000256" key="9">
    <source>
        <dbReference type="ARBA" id="ARBA00022741"/>
    </source>
</evidence>
<comment type="caution">
    <text evidence="17">The sequence shown here is derived from an EMBL/GenBank/DDBJ whole genome shotgun (WGS) entry which is preliminary data.</text>
</comment>
<comment type="catalytic activity">
    <reaction evidence="15">
        <text>L-threonyl-[protein] + ATP = O-phospho-L-threonyl-[protein] + ADP + H(+)</text>
        <dbReference type="Rhea" id="RHEA:46608"/>
        <dbReference type="Rhea" id="RHEA-COMP:11060"/>
        <dbReference type="Rhea" id="RHEA-COMP:11605"/>
        <dbReference type="ChEBI" id="CHEBI:15378"/>
        <dbReference type="ChEBI" id="CHEBI:30013"/>
        <dbReference type="ChEBI" id="CHEBI:30616"/>
        <dbReference type="ChEBI" id="CHEBI:61977"/>
        <dbReference type="ChEBI" id="CHEBI:456216"/>
        <dbReference type="EC" id="2.7.11.1"/>
    </reaction>
</comment>
<evidence type="ECO:0000256" key="14">
    <source>
        <dbReference type="ARBA" id="ARBA00023180"/>
    </source>
</evidence>
<organism evidence="17 18">
    <name type="scientific">Rosa chinensis</name>
    <name type="common">China rose</name>
    <dbReference type="NCBI Taxonomy" id="74649"/>
    <lineage>
        <taxon>Eukaryota</taxon>
        <taxon>Viridiplantae</taxon>
        <taxon>Streptophyta</taxon>
        <taxon>Embryophyta</taxon>
        <taxon>Tracheophyta</taxon>
        <taxon>Spermatophyta</taxon>
        <taxon>Magnoliopsida</taxon>
        <taxon>eudicotyledons</taxon>
        <taxon>Gunneridae</taxon>
        <taxon>Pentapetalae</taxon>
        <taxon>rosids</taxon>
        <taxon>fabids</taxon>
        <taxon>Rosales</taxon>
        <taxon>Rosaceae</taxon>
        <taxon>Rosoideae</taxon>
        <taxon>Rosoideae incertae sedis</taxon>
        <taxon>Rosa</taxon>
    </lineage>
</organism>
<keyword evidence="14" id="KW-0325">Glycoprotein</keyword>
<dbReference type="Gene3D" id="3.80.10.10">
    <property type="entry name" value="Ribonuclease Inhibitor"/>
    <property type="match status" value="1"/>
</dbReference>
<keyword evidence="6 17" id="KW-0808">Transferase</keyword>
<keyword evidence="11" id="KW-0067">ATP-binding</keyword>
<evidence type="ECO:0000256" key="6">
    <source>
        <dbReference type="ARBA" id="ARBA00022679"/>
    </source>
</evidence>
<dbReference type="GO" id="GO:0005524">
    <property type="term" value="F:ATP binding"/>
    <property type="evidence" value="ECO:0007669"/>
    <property type="project" value="UniProtKB-KW"/>
</dbReference>
<evidence type="ECO:0000313" key="18">
    <source>
        <dbReference type="Proteomes" id="UP000238479"/>
    </source>
</evidence>
<sequence>MFESLTCLNISHNKLSGGIPEAEEIGNLHLRYLLDLSSNSFSGSLPLNLAKLIMLEILNVSHNQLSGNIPSTFYSMVSLVRIDFSYNNLTGPIPTGGIFQKKLPHNAFIGNSGLCGEIEGLTPCTSGPKNSKEKILVVVLFFFFG</sequence>
<dbReference type="AlphaFoldDB" id="A0A2P6PUY9"/>
<evidence type="ECO:0000256" key="8">
    <source>
        <dbReference type="ARBA" id="ARBA00022737"/>
    </source>
</evidence>
<reference evidence="17 18" key="1">
    <citation type="journal article" date="2018" name="Nat. Genet.">
        <title>The Rosa genome provides new insights in the design of modern roses.</title>
        <authorList>
            <person name="Bendahmane M."/>
        </authorList>
    </citation>
    <scope>NUCLEOTIDE SEQUENCE [LARGE SCALE GENOMIC DNA]</scope>
    <source>
        <strain evidence="18">cv. Old Blush</strain>
    </source>
</reference>
<dbReference type="FunFam" id="3.80.10.10:FF:000111">
    <property type="entry name" value="LRR receptor-like serine/threonine-protein kinase ERECTA"/>
    <property type="match status" value="1"/>
</dbReference>
<dbReference type="STRING" id="74649.A0A2P6PUY9"/>
<keyword evidence="7" id="KW-0812">Transmembrane</keyword>
<keyword evidence="4 17" id="KW-0723">Serine/threonine-protein kinase</keyword>
<name>A0A2P6PUY9_ROSCH</name>
<evidence type="ECO:0000313" key="17">
    <source>
        <dbReference type="EMBL" id="PRQ25747.1"/>
    </source>
</evidence>
<comment type="similarity">
    <text evidence="2">Belongs to the RLP family.</text>
</comment>
<evidence type="ECO:0000256" key="10">
    <source>
        <dbReference type="ARBA" id="ARBA00022777"/>
    </source>
</evidence>
<keyword evidence="10 17" id="KW-0418">Kinase</keyword>
<dbReference type="PANTHER" id="PTHR48005">
    <property type="entry name" value="LEUCINE RICH REPEAT KINASE 2"/>
    <property type="match status" value="1"/>
</dbReference>
<dbReference type="EC" id="2.7.11.1" evidence="3"/>
<dbReference type="InterPro" id="IPR032675">
    <property type="entry name" value="LRR_dom_sf"/>
</dbReference>
<dbReference type="EMBL" id="PDCK01000044">
    <property type="protein sequence ID" value="PRQ25747.1"/>
    <property type="molecule type" value="Genomic_DNA"/>
</dbReference>
<proteinExistence type="inferred from homology"/>
<dbReference type="Gramene" id="PRQ25747">
    <property type="protein sequence ID" value="PRQ25747"/>
    <property type="gene ID" value="RchiOBHm_Chr6g0287031"/>
</dbReference>
<comment type="subcellular location">
    <subcellularLocation>
        <location evidence="1">Membrane</location>
        <topology evidence="1">Single-pass membrane protein</topology>
    </subcellularLocation>
</comment>
<evidence type="ECO:0000256" key="13">
    <source>
        <dbReference type="ARBA" id="ARBA00023136"/>
    </source>
</evidence>
<dbReference type="GO" id="GO:0016020">
    <property type="term" value="C:membrane"/>
    <property type="evidence" value="ECO:0007669"/>
    <property type="project" value="UniProtKB-SubCell"/>
</dbReference>
<evidence type="ECO:0000256" key="16">
    <source>
        <dbReference type="ARBA" id="ARBA00048679"/>
    </source>
</evidence>
<keyword evidence="8" id="KW-0677">Repeat</keyword>
<keyword evidence="18" id="KW-1185">Reference proteome</keyword>
<dbReference type="Pfam" id="PF00560">
    <property type="entry name" value="LRR_1"/>
    <property type="match status" value="4"/>
</dbReference>
<evidence type="ECO:0000256" key="4">
    <source>
        <dbReference type="ARBA" id="ARBA00022527"/>
    </source>
</evidence>
<evidence type="ECO:0000256" key="3">
    <source>
        <dbReference type="ARBA" id="ARBA00012513"/>
    </source>
</evidence>
<evidence type="ECO:0000256" key="7">
    <source>
        <dbReference type="ARBA" id="ARBA00022692"/>
    </source>
</evidence>
<keyword evidence="5" id="KW-0433">Leucine-rich repeat</keyword>
<dbReference type="OMA" id="PHNAFIG"/>
<dbReference type="SUPFAM" id="SSF52058">
    <property type="entry name" value="L domain-like"/>
    <property type="match status" value="1"/>
</dbReference>
<keyword evidence="13" id="KW-0472">Membrane</keyword>
<protein>
    <recommendedName>
        <fullName evidence="3">non-specific serine/threonine protein kinase</fullName>
        <ecNumber evidence="3">2.7.11.1</ecNumber>
    </recommendedName>
</protein>
<evidence type="ECO:0000256" key="1">
    <source>
        <dbReference type="ARBA" id="ARBA00004167"/>
    </source>
</evidence>
<evidence type="ECO:0000256" key="11">
    <source>
        <dbReference type="ARBA" id="ARBA00022840"/>
    </source>
</evidence>
<dbReference type="PANTHER" id="PTHR48005:SF44">
    <property type="entry name" value="MDIS1-INTERACTING RECEPTOR LIKE KINASE 2-LIKE ISOFORM X1"/>
    <property type="match status" value="1"/>
</dbReference>
<dbReference type="GO" id="GO:0004674">
    <property type="term" value="F:protein serine/threonine kinase activity"/>
    <property type="evidence" value="ECO:0007669"/>
    <property type="project" value="UniProtKB-KW"/>
</dbReference>
<gene>
    <name evidence="17" type="ORF">RchiOBHm_Chr6g0287031</name>
</gene>
<accession>A0A2P6PUY9</accession>
<evidence type="ECO:0000256" key="2">
    <source>
        <dbReference type="ARBA" id="ARBA00009592"/>
    </source>
</evidence>
<evidence type="ECO:0000256" key="15">
    <source>
        <dbReference type="ARBA" id="ARBA00047899"/>
    </source>
</evidence>
<evidence type="ECO:0000256" key="12">
    <source>
        <dbReference type="ARBA" id="ARBA00022989"/>
    </source>
</evidence>
<keyword evidence="12" id="KW-1133">Transmembrane helix</keyword>
<dbReference type="InterPro" id="IPR001611">
    <property type="entry name" value="Leu-rich_rpt"/>
</dbReference>
<comment type="catalytic activity">
    <reaction evidence="16">
        <text>L-seryl-[protein] + ATP = O-phospho-L-seryl-[protein] + ADP + H(+)</text>
        <dbReference type="Rhea" id="RHEA:17989"/>
        <dbReference type="Rhea" id="RHEA-COMP:9863"/>
        <dbReference type="Rhea" id="RHEA-COMP:11604"/>
        <dbReference type="ChEBI" id="CHEBI:15378"/>
        <dbReference type="ChEBI" id="CHEBI:29999"/>
        <dbReference type="ChEBI" id="CHEBI:30616"/>
        <dbReference type="ChEBI" id="CHEBI:83421"/>
        <dbReference type="ChEBI" id="CHEBI:456216"/>
        <dbReference type="EC" id="2.7.11.1"/>
    </reaction>
</comment>
<keyword evidence="9" id="KW-0547">Nucleotide-binding</keyword>
<evidence type="ECO:0000256" key="5">
    <source>
        <dbReference type="ARBA" id="ARBA00022614"/>
    </source>
</evidence>
<dbReference type="InterPro" id="IPR051420">
    <property type="entry name" value="Ser_Thr_Kinases_DiverseReg"/>
</dbReference>